<accession>A0A392NWM8</accession>
<dbReference type="PANTHER" id="PTHR47389:SF4">
    <property type="entry name" value="OS09G0436400 PROTEIN"/>
    <property type="match status" value="1"/>
</dbReference>
<keyword evidence="1" id="KW-0732">Signal</keyword>
<dbReference type="SUPFAM" id="SSF50494">
    <property type="entry name" value="Trypsin-like serine proteases"/>
    <property type="match status" value="1"/>
</dbReference>
<dbReference type="Gene3D" id="2.40.10.10">
    <property type="entry name" value="Trypsin-like serine proteases"/>
    <property type="match status" value="1"/>
</dbReference>
<dbReference type="EMBL" id="LXQA010054678">
    <property type="protein sequence ID" value="MCI04223.1"/>
    <property type="molecule type" value="Genomic_DNA"/>
</dbReference>
<name>A0A392NWM8_9FABA</name>
<comment type="caution">
    <text evidence="2">The sequence shown here is derived from an EMBL/GenBank/DDBJ whole genome shotgun (WGS) entry which is preliminary data.</text>
</comment>
<dbReference type="GO" id="GO:0006508">
    <property type="term" value="P:proteolysis"/>
    <property type="evidence" value="ECO:0007669"/>
    <property type="project" value="UniProtKB-KW"/>
</dbReference>
<organism evidence="2 3">
    <name type="scientific">Trifolium medium</name>
    <dbReference type="NCBI Taxonomy" id="97028"/>
    <lineage>
        <taxon>Eukaryota</taxon>
        <taxon>Viridiplantae</taxon>
        <taxon>Streptophyta</taxon>
        <taxon>Embryophyta</taxon>
        <taxon>Tracheophyta</taxon>
        <taxon>Spermatophyta</taxon>
        <taxon>Magnoliopsida</taxon>
        <taxon>eudicotyledons</taxon>
        <taxon>Gunneridae</taxon>
        <taxon>Pentapetalae</taxon>
        <taxon>rosids</taxon>
        <taxon>fabids</taxon>
        <taxon>Fabales</taxon>
        <taxon>Fabaceae</taxon>
        <taxon>Papilionoideae</taxon>
        <taxon>50 kb inversion clade</taxon>
        <taxon>NPAAA clade</taxon>
        <taxon>Hologalegina</taxon>
        <taxon>IRL clade</taxon>
        <taxon>Trifolieae</taxon>
        <taxon>Trifolium</taxon>
    </lineage>
</organism>
<dbReference type="InterPro" id="IPR009003">
    <property type="entry name" value="Peptidase_S1_PA"/>
</dbReference>
<dbReference type="GO" id="GO:0008233">
    <property type="term" value="F:peptidase activity"/>
    <property type="evidence" value="ECO:0007669"/>
    <property type="project" value="UniProtKB-KW"/>
</dbReference>
<reference evidence="2 3" key="1">
    <citation type="journal article" date="2018" name="Front. Plant Sci.">
        <title>Red Clover (Trifolium pratense) and Zigzag Clover (T. medium) - A Picture of Genomic Similarities and Differences.</title>
        <authorList>
            <person name="Dluhosova J."/>
            <person name="Istvanek J."/>
            <person name="Nedelnik J."/>
            <person name="Repkova J."/>
        </authorList>
    </citation>
    <scope>NUCLEOTIDE SEQUENCE [LARGE SCALE GENOMIC DNA]</scope>
    <source>
        <strain evidence="3">cv. 10/8</strain>
        <tissue evidence="2">Leaf</tissue>
    </source>
</reference>
<dbReference type="Proteomes" id="UP000265520">
    <property type="component" value="Unassembled WGS sequence"/>
</dbReference>
<sequence>MVMVSEFDCLLLLLLYLNTGEQELFQSSGVIIENDGNNGHIVLTSANLIRRPTEEDVMEDKLADNLKVMIYLYDGRSYEGEVRAYDFHYNIAWIRFQSDSSLATATLRQVDDYINVNPAEEKSFQLRPHSSHFNLVPGHAIVAVGRYFAKPFDLMAAP</sequence>
<proteinExistence type="predicted"/>
<dbReference type="PANTHER" id="PTHR47389">
    <property type="entry name" value="OS09G0436400 PROTEIN"/>
    <property type="match status" value="1"/>
</dbReference>
<dbReference type="AlphaFoldDB" id="A0A392NWM8"/>
<evidence type="ECO:0000256" key="1">
    <source>
        <dbReference type="SAM" id="SignalP"/>
    </source>
</evidence>
<feature type="non-terminal residue" evidence="2">
    <location>
        <position position="158"/>
    </location>
</feature>
<keyword evidence="3" id="KW-1185">Reference proteome</keyword>
<protein>
    <submittedName>
        <fullName evidence="2">Serine protease htrA-like protein</fullName>
    </submittedName>
</protein>
<keyword evidence="2" id="KW-0645">Protease</keyword>
<evidence type="ECO:0000313" key="3">
    <source>
        <dbReference type="Proteomes" id="UP000265520"/>
    </source>
</evidence>
<dbReference type="InterPro" id="IPR043504">
    <property type="entry name" value="Peptidase_S1_PA_chymotrypsin"/>
</dbReference>
<dbReference type="Pfam" id="PF13365">
    <property type="entry name" value="Trypsin_2"/>
    <property type="match status" value="1"/>
</dbReference>
<evidence type="ECO:0000313" key="2">
    <source>
        <dbReference type="EMBL" id="MCI04223.1"/>
    </source>
</evidence>
<feature type="signal peptide" evidence="1">
    <location>
        <begin position="1"/>
        <end position="22"/>
    </location>
</feature>
<keyword evidence="2" id="KW-0378">Hydrolase</keyword>
<feature type="chain" id="PRO_5017362235" evidence="1">
    <location>
        <begin position="23"/>
        <end position="158"/>
    </location>
</feature>